<dbReference type="EMBL" id="BMAY01000008">
    <property type="protein sequence ID" value="GFZ27275.1"/>
    <property type="molecule type" value="Genomic_DNA"/>
</dbReference>
<evidence type="ECO:0008006" key="4">
    <source>
        <dbReference type="Google" id="ProtNLM"/>
    </source>
</evidence>
<name>A0A916QH56_9LACO</name>
<feature type="transmembrane region" description="Helical" evidence="1">
    <location>
        <begin position="27"/>
        <end position="45"/>
    </location>
</feature>
<comment type="caution">
    <text evidence="2">The sequence shown here is derived from an EMBL/GenBank/DDBJ whole genome shotgun (WGS) entry which is preliminary data.</text>
</comment>
<sequence length="154" mass="17568">MAKSYKTFLNVTMNTNDKLFKFKFGDFFAVFVLLAISLLPYFYLIQDTQAKKGNDIYAIVKVDSKKVKTFDLTKSKDLSYTIKQANKYNTIVIRNHKIAINDANCRDQVCVKEGFKSKAGESIICLPHKVSIELVSDKPTKKSQKTFDHTLVNP</sequence>
<dbReference type="CDD" id="cd09911">
    <property type="entry name" value="Lin0431_like"/>
    <property type="match status" value="1"/>
</dbReference>
<reference evidence="2" key="1">
    <citation type="submission" date="2020-08" db="EMBL/GenBank/DDBJ databases">
        <title>Taxonomic study for Lactobacillus species isolated from hardwood bark.</title>
        <authorList>
            <person name="Tohno M."/>
            <person name="Tanizawa Y."/>
        </authorList>
    </citation>
    <scope>NUCLEOTIDE SEQUENCE</scope>
    <source>
        <strain evidence="2">B40</strain>
    </source>
</reference>
<dbReference type="AlphaFoldDB" id="A0A916QH56"/>
<organism evidence="2 3">
    <name type="scientific">Lactobacillus corticis</name>
    <dbReference type="NCBI Taxonomy" id="2201249"/>
    <lineage>
        <taxon>Bacteria</taxon>
        <taxon>Bacillati</taxon>
        <taxon>Bacillota</taxon>
        <taxon>Bacilli</taxon>
        <taxon>Lactobacillales</taxon>
        <taxon>Lactobacillaceae</taxon>
        <taxon>Lactobacillus</taxon>
    </lineage>
</organism>
<dbReference type="Proteomes" id="UP000677218">
    <property type="component" value="Unassembled WGS sequence"/>
</dbReference>
<keyword evidence="1" id="KW-0812">Transmembrane</keyword>
<proteinExistence type="predicted"/>
<protein>
    <recommendedName>
        <fullName evidence="4">NusG domain-containing protein</fullName>
    </recommendedName>
</protein>
<keyword evidence="1" id="KW-1133">Transmembrane helix</keyword>
<keyword evidence="1" id="KW-0472">Membrane</keyword>
<dbReference type="RefSeq" id="WP_212780970.1">
    <property type="nucleotide sequence ID" value="NZ_BMAY01000008.1"/>
</dbReference>
<dbReference type="InterPro" id="IPR038690">
    <property type="entry name" value="NusG_2_sf"/>
</dbReference>
<evidence type="ECO:0000313" key="3">
    <source>
        <dbReference type="Proteomes" id="UP000677218"/>
    </source>
</evidence>
<keyword evidence="3" id="KW-1185">Reference proteome</keyword>
<gene>
    <name evidence="2" type="ORF">LCB40_11550</name>
</gene>
<accession>A0A916QH56</accession>
<evidence type="ECO:0000313" key="2">
    <source>
        <dbReference type="EMBL" id="GFZ27275.1"/>
    </source>
</evidence>
<evidence type="ECO:0000256" key="1">
    <source>
        <dbReference type="SAM" id="Phobius"/>
    </source>
</evidence>
<dbReference type="Pfam" id="PF07009">
    <property type="entry name" value="NusG_II"/>
    <property type="match status" value="1"/>
</dbReference>
<dbReference type="Gene3D" id="2.60.320.10">
    <property type="entry name" value="N-utilization substance G protein NusG, insert domain"/>
    <property type="match status" value="1"/>
</dbReference>